<feature type="domain" description="SF4 helicase" evidence="1">
    <location>
        <begin position="274"/>
        <end position="544"/>
    </location>
</feature>
<reference evidence="2 3" key="1">
    <citation type="submission" date="2015-08" db="EMBL/GenBank/DDBJ databases">
        <authorList>
            <person name="Varghese N."/>
        </authorList>
    </citation>
    <scope>NUCLEOTIDE SEQUENCE [LARGE SCALE GENOMIC DNA]</scope>
    <source>
        <strain evidence="2 3">DSM 18167</strain>
    </source>
</reference>
<dbReference type="PANTHER" id="PTHR12873:SF0">
    <property type="entry name" value="TWINKLE MTDNA HELICASE"/>
    <property type="match status" value="1"/>
</dbReference>
<dbReference type="Pfam" id="PF13155">
    <property type="entry name" value="Toprim_2"/>
    <property type="match status" value="1"/>
</dbReference>
<dbReference type="InterPro" id="IPR034154">
    <property type="entry name" value="TOPRIM_DnaG/twinkle"/>
</dbReference>
<evidence type="ECO:0000313" key="3">
    <source>
        <dbReference type="Proteomes" id="UP000182178"/>
    </source>
</evidence>
<evidence type="ECO:0000313" key="2">
    <source>
        <dbReference type="EMBL" id="CUA90985.1"/>
    </source>
</evidence>
<sequence length="558" mass="61313">MSCEEPEDSEFLQHIPCPSCGSSDANSLYSDGHQYCFACGAYTPANGETSNMDSNAKGRPRRMADFVSGETQALGKRRITEDTCRKWGYRVGDFNGHKVQIADYWSPDGAEVVAQKLRFPNKDFTVVGKLKEAGLFGQHLWRDKGKRIVITEGEIDALTVSQLQDNKWPVVSVPNGAQGAKKSLQKNLQYLLGFDEIVLFFDNDEEGRKATEECAPLFPPGRCKVARMSTFKDASEAMQAGKGGEVIDAIWGAKVHRPDGVLNGAEMWEAIVTDDAAVEAAEYPWEGLNRITHGLRGAELVTITAGSGVGKSAVVREVAHHLVRSGETVGMLMLEESVKRTAKGLMSIELNRPIHLDLTPWSALDAADQEARKRAYEATLGSGRVYLYDHFGSTEVDNLLNRIRYLAAGCGCRYIILDHLSIVVSGLDDGDERKAIDVAMTKLRTLVQETGVCLIMVSHLRRPAGDKGHEQGAETSLSQLRGSHSIAQLSDMVLGLERNQQDEKTKDITTVRVLKNRFSGETGIATHLLFDRETGRLSECRPEFLTGDTTSDDGDDPF</sequence>
<accession>A0ABM9UI18</accession>
<dbReference type="CDD" id="cd19483">
    <property type="entry name" value="RecA-like_Gp4D_helicase"/>
    <property type="match status" value="1"/>
</dbReference>
<evidence type="ECO:0000259" key="1">
    <source>
        <dbReference type="PROSITE" id="PS51199"/>
    </source>
</evidence>
<dbReference type="HAMAP" id="MF_04154">
    <property type="entry name" value="Helic_Prim_T7"/>
    <property type="match status" value="1"/>
</dbReference>
<dbReference type="InterPro" id="IPR027417">
    <property type="entry name" value="P-loop_NTPase"/>
</dbReference>
<dbReference type="InterPro" id="IPR013237">
    <property type="entry name" value="Phage_T7_Gp4_N"/>
</dbReference>
<dbReference type="Proteomes" id="UP000182178">
    <property type="component" value="Unassembled WGS sequence"/>
</dbReference>
<dbReference type="InterPro" id="IPR006171">
    <property type="entry name" value="TOPRIM_dom"/>
</dbReference>
<dbReference type="Gene3D" id="3.40.50.300">
    <property type="entry name" value="P-loop containing nucleotide triphosphate hydrolases"/>
    <property type="match status" value="1"/>
</dbReference>
<dbReference type="RefSeq" id="WP_072249629.1">
    <property type="nucleotide sequence ID" value="NZ_CYHC01000017.1"/>
</dbReference>
<dbReference type="Gene3D" id="3.40.1360.10">
    <property type="match status" value="1"/>
</dbReference>
<name>A0ABM9UI18_9HYPH</name>
<dbReference type="SMART" id="SM00493">
    <property type="entry name" value="TOPRIM"/>
    <property type="match status" value="1"/>
</dbReference>
<dbReference type="PANTHER" id="PTHR12873">
    <property type="entry name" value="T7-LIKE MITOCHONDRIAL DNA HELICASE"/>
    <property type="match status" value="1"/>
</dbReference>
<dbReference type="EMBL" id="CYHC01000017">
    <property type="protein sequence ID" value="CUA90985.1"/>
    <property type="molecule type" value="Genomic_DNA"/>
</dbReference>
<dbReference type="Pfam" id="PF21268">
    <property type="entry name" value="Helic-prim_T7_N"/>
    <property type="match status" value="1"/>
</dbReference>
<dbReference type="Gene3D" id="2.20.25.180">
    <property type="match status" value="1"/>
</dbReference>
<keyword evidence="3" id="KW-1185">Reference proteome</keyword>
<gene>
    <name evidence="2" type="ORF">Ga0061061_11733</name>
</gene>
<dbReference type="InterPro" id="IPR007694">
    <property type="entry name" value="DNA_helicase_DnaB-like_C"/>
</dbReference>
<proteinExistence type="inferred from homology"/>
<dbReference type="Pfam" id="PF08273">
    <property type="entry name" value="Zn_Ribbon_Prim"/>
    <property type="match status" value="1"/>
</dbReference>
<dbReference type="Gene3D" id="2.20.25.10">
    <property type="match status" value="1"/>
</dbReference>
<dbReference type="SUPFAM" id="SSF52540">
    <property type="entry name" value="P-loop containing nucleoside triphosphate hydrolases"/>
    <property type="match status" value="1"/>
</dbReference>
<dbReference type="InterPro" id="IPR046394">
    <property type="entry name" value="Helic_Prim_T7"/>
</dbReference>
<organism evidence="2 3">
    <name type="scientific">Chelatococcus sambhunathii</name>
    <dbReference type="NCBI Taxonomy" id="363953"/>
    <lineage>
        <taxon>Bacteria</taxon>
        <taxon>Pseudomonadati</taxon>
        <taxon>Pseudomonadota</taxon>
        <taxon>Alphaproteobacteria</taxon>
        <taxon>Hyphomicrobiales</taxon>
        <taxon>Chelatococcaceae</taxon>
        <taxon>Chelatococcus</taxon>
    </lineage>
</organism>
<dbReference type="CDD" id="cd01029">
    <property type="entry name" value="TOPRIM_primases"/>
    <property type="match status" value="1"/>
</dbReference>
<dbReference type="InterPro" id="IPR048774">
    <property type="entry name" value="Helic-prim_T7_N"/>
</dbReference>
<dbReference type="PROSITE" id="PS51199">
    <property type="entry name" value="SF4_HELICASE"/>
    <property type="match status" value="1"/>
</dbReference>
<dbReference type="SMART" id="SM00778">
    <property type="entry name" value="Prim_Zn_Ribbon"/>
    <property type="match status" value="1"/>
</dbReference>
<comment type="caution">
    <text evidence="2">The sequence shown here is derived from an EMBL/GenBank/DDBJ whole genome shotgun (WGS) entry which is preliminary data.</text>
</comment>
<dbReference type="InterPro" id="IPR027032">
    <property type="entry name" value="Twinkle-like"/>
</dbReference>
<dbReference type="SUPFAM" id="SSF57783">
    <property type="entry name" value="Zinc beta-ribbon"/>
    <property type="match status" value="1"/>
</dbReference>
<dbReference type="Pfam" id="PF03796">
    <property type="entry name" value="DnaB_C"/>
    <property type="match status" value="1"/>
</dbReference>
<protein>
    <submittedName>
        <fullName evidence="2">Zinc-binding domain of primase-helicase/Toprim domain/DnaB-like helicase C terminal domain</fullName>
    </submittedName>
</protein>
<dbReference type="SUPFAM" id="SSF56731">
    <property type="entry name" value="DNA primase core"/>
    <property type="match status" value="1"/>
</dbReference>